<dbReference type="Pfam" id="PF08448">
    <property type="entry name" value="PAS_4"/>
    <property type="match status" value="1"/>
</dbReference>
<dbReference type="CDD" id="cd00130">
    <property type="entry name" value="PAS"/>
    <property type="match status" value="2"/>
</dbReference>
<evidence type="ECO:0000256" key="6">
    <source>
        <dbReference type="PROSITE-ProRule" id="PRU00169"/>
    </source>
</evidence>
<feature type="domain" description="PAS" evidence="9">
    <location>
        <begin position="137"/>
        <end position="212"/>
    </location>
</feature>
<protein>
    <recommendedName>
        <fullName evidence="2">histidine kinase</fullName>
        <ecNumber evidence="2">2.7.13.3</ecNumber>
    </recommendedName>
</protein>
<dbReference type="Pfam" id="PF02518">
    <property type="entry name" value="HATPase_c"/>
    <property type="match status" value="1"/>
</dbReference>
<dbReference type="InterPro" id="IPR000700">
    <property type="entry name" value="PAS-assoc_C"/>
</dbReference>
<keyword evidence="5" id="KW-0418">Kinase</keyword>
<dbReference type="Gene3D" id="1.10.287.130">
    <property type="match status" value="1"/>
</dbReference>
<dbReference type="Pfam" id="PF08447">
    <property type="entry name" value="PAS_3"/>
    <property type="match status" value="1"/>
</dbReference>
<dbReference type="SMART" id="SM00091">
    <property type="entry name" value="PAS"/>
    <property type="match status" value="2"/>
</dbReference>
<dbReference type="PROSITE" id="PS50110">
    <property type="entry name" value="RESPONSE_REGULATORY"/>
    <property type="match status" value="1"/>
</dbReference>
<gene>
    <name evidence="11" type="ORF">ACFSBX_13275</name>
</gene>
<dbReference type="InterPro" id="IPR013655">
    <property type="entry name" value="PAS_fold_3"/>
</dbReference>
<evidence type="ECO:0000313" key="11">
    <source>
        <dbReference type="EMBL" id="MFD1599929.1"/>
    </source>
</evidence>
<dbReference type="InterPro" id="IPR013656">
    <property type="entry name" value="PAS_4"/>
</dbReference>
<dbReference type="EC" id="2.7.13.3" evidence="2"/>
<evidence type="ECO:0000256" key="1">
    <source>
        <dbReference type="ARBA" id="ARBA00000085"/>
    </source>
</evidence>
<evidence type="ECO:0000259" key="8">
    <source>
        <dbReference type="PROSITE" id="PS50110"/>
    </source>
</evidence>
<dbReference type="PROSITE" id="PS50113">
    <property type="entry name" value="PAC"/>
    <property type="match status" value="2"/>
</dbReference>
<evidence type="ECO:0000256" key="4">
    <source>
        <dbReference type="ARBA" id="ARBA00022679"/>
    </source>
</evidence>
<dbReference type="RefSeq" id="WP_256422446.1">
    <property type="nucleotide sequence ID" value="NZ_JANHDI010000012.1"/>
</dbReference>
<feature type="modified residue" description="4-aspartylphosphate" evidence="6">
    <location>
        <position position="57"/>
    </location>
</feature>
<dbReference type="InterPro" id="IPR011006">
    <property type="entry name" value="CheY-like_superfamily"/>
</dbReference>
<evidence type="ECO:0000256" key="5">
    <source>
        <dbReference type="ARBA" id="ARBA00022777"/>
    </source>
</evidence>
<comment type="catalytic activity">
    <reaction evidence="1">
        <text>ATP + protein L-histidine = ADP + protein N-phospho-L-histidine.</text>
        <dbReference type="EC" id="2.7.13.3"/>
    </reaction>
</comment>
<dbReference type="CDD" id="cd00082">
    <property type="entry name" value="HisKA"/>
    <property type="match status" value="1"/>
</dbReference>
<dbReference type="InterPro" id="IPR001789">
    <property type="entry name" value="Sig_transdc_resp-reg_receiver"/>
</dbReference>
<organism evidence="11 12">
    <name type="scientific">Halobellus rarus</name>
    <dbReference type="NCBI Taxonomy" id="1126237"/>
    <lineage>
        <taxon>Archaea</taxon>
        <taxon>Methanobacteriati</taxon>
        <taxon>Methanobacteriota</taxon>
        <taxon>Stenosarchaea group</taxon>
        <taxon>Halobacteria</taxon>
        <taxon>Halobacteriales</taxon>
        <taxon>Haloferacaceae</taxon>
        <taxon>Halobellus</taxon>
    </lineage>
</organism>
<dbReference type="SMART" id="SM00388">
    <property type="entry name" value="HisKA"/>
    <property type="match status" value="1"/>
</dbReference>
<evidence type="ECO:0000259" key="10">
    <source>
        <dbReference type="PROSITE" id="PS50113"/>
    </source>
</evidence>
<evidence type="ECO:0000313" key="12">
    <source>
        <dbReference type="Proteomes" id="UP001597085"/>
    </source>
</evidence>
<dbReference type="InterPro" id="IPR000014">
    <property type="entry name" value="PAS"/>
</dbReference>
<dbReference type="AlphaFoldDB" id="A0ABD6CR89"/>
<dbReference type="PROSITE" id="PS50112">
    <property type="entry name" value="PAS"/>
    <property type="match status" value="1"/>
</dbReference>
<dbReference type="Pfam" id="PF00072">
    <property type="entry name" value="Response_reg"/>
    <property type="match status" value="1"/>
</dbReference>
<evidence type="ECO:0000259" key="7">
    <source>
        <dbReference type="PROSITE" id="PS50109"/>
    </source>
</evidence>
<dbReference type="SMART" id="SM00448">
    <property type="entry name" value="REC"/>
    <property type="match status" value="1"/>
</dbReference>
<dbReference type="Gene3D" id="3.30.565.10">
    <property type="entry name" value="Histidine kinase-like ATPase, C-terminal domain"/>
    <property type="match status" value="1"/>
</dbReference>
<keyword evidence="12" id="KW-1185">Reference proteome</keyword>
<dbReference type="PANTHER" id="PTHR43304:SF1">
    <property type="entry name" value="PAC DOMAIN-CONTAINING PROTEIN"/>
    <property type="match status" value="1"/>
</dbReference>
<feature type="domain" description="PAC" evidence="10">
    <location>
        <begin position="355"/>
        <end position="407"/>
    </location>
</feature>
<dbReference type="InterPro" id="IPR052162">
    <property type="entry name" value="Sensor_kinase/Photoreceptor"/>
</dbReference>
<comment type="caution">
    <text evidence="11">The sequence shown here is derived from an EMBL/GenBank/DDBJ whole genome shotgun (WGS) entry which is preliminary data.</text>
</comment>
<dbReference type="InterPro" id="IPR036097">
    <property type="entry name" value="HisK_dim/P_sf"/>
</dbReference>
<name>A0ABD6CR89_9EURY</name>
<dbReference type="NCBIfam" id="TIGR00229">
    <property type="entry name" value="sensory_box"/>
    <property type="match status" value="1"/>
</dbReference>
<dbReference type="SUPFAM" id="SSF55874">
    <property type="entry name" value="ATPase domain of HSP90 chaperone/DNA topoisomerase II/histidine kinase"/>
    <property type="match status" value="1"/>
</dbReference>
<dbReference type="EMBL" id="JBHUDK010000011">
    <property type="protein sequence ID" value="MFD1599929.1"/>
    <property type="molecule type" value="Genomic_DNA"/>
</dbReference>
<feature type="domain" description="PAC" evidence="10">
    <location>
        <begin position="215"/>
        <end position="280"/>
    </location>
</feature>
<feature type="domain" description="Histidine kinase" evidence="7">
    <location>
        <begin position="418"/>
        <end position="567"/>
    </location>
</feature>
<keyword evidence="4" id="KW-0808">Transferase</keyword>
<feature type="domain" description="Response regulatory" evidence="8">
    <location>
        <begin position="6"/>
        <end position="122"/>
    </location>
</feature>
<dbReference type="SUPFAM" id="SSF55785">
    <property type="entry name" value="PYP-like sensor domain (PAS domain)"/>
    <property type="match status" value="2"/>
</dbReference>
<dbReference type="Proteomes" id="UP001597085">
    <property type="component" value="Unassembled WGS sequence"/>
</dbReference>
<dbReference type="PANTHER" id="PTHR43304">
    <property type="entry name" value="PHYTOCHROME-LIKE PROTEIN CPH1"/>
    <property type="match status" value="1"/>
</dbReference>
<dbReference type="GO" id="GO:0004673">
    <property type="term" value="F:protein histidine kinase activity"/>
    <property type="evidence" value="ECO:0007669"/>
    <property type="project" value="UniProtKB-EC"/>
</dbReference>
<dbReference type="Gene3D" id="3.30.450.20">
    <property type="entry name" value="PAS domain"/>
    <property type="match status" value="2"/>
</dbReference>
<dbReference type="SUPFAM" id="SSF47384">
    <property type="entry name" value="Homodimeric domain of signal transducing histidine kinase"/>
    <property type="match status" value="1"/>
</dbReference>
<dbReference type="Gene3D" id="3.40.50.2300">
    <property type="match status" value="1"/>
</dbReference>
<accession>A0ABD6CR89</accession>
<reference evidence="11 12" key="1">
    <citation type="journal article" date="2019" name="Int. J. Syst. Evol. Microbiol.">
        <title>The Global Catalogue of Microorganisms (GCM) 10K type strain sequencing project: providing services to taxonomists for standard genome sequencing and annotation.</title>
        <authorList>
            <consortium name="The Broad Institute Genomics Platform"/>
            <consortium name="The Broad Institute Genome Sequencing Center for Infectious Disease"/>
            <person name="Wu L."/>
            <person name="Ma J."/>
        </authorList>
    </citation>
    <scope>NUCLEOTIDE SEQUENCE [LARGE SCALE GENOMIC DNA]</scope>
    <source>
        <strain evidence="11 12">CGMCC 1.12121</strain>
    </source>
</reference>
<proteinExistence type="predicted"/>
<dbReference type="InterPro" id="IPR035965">
    <property type="entry name" value="PAS-like_dom_sf"/>
</dbReference>
<sequence>MDGPIRVLYVESDPQFRELTVDSLQRACDRIDVVAESHPDDGLARVRNGEIDCIVSDHRFPGTTGLDFLDAVRGESPELPFIMFTGTGSEAVASKSISAGVTDYFQKRGASGQHALLANRVVNAVERQRADQRAERRKRRLETLISNLPGIVYRCRNEPEWPMEYVAGETDGLVGYPAEALETNEVNWGREVLHPDDRERAWEEAQSAIDRGEPFECTYRVVTADGDVRWMWERGRPIDDSELDAGGGQNVGEGGEQTTAIEGFITDVTDSKRRKRELRRSERRFRAIFDDPNLLVGLLETDGSIEEINQTAMEYVRLDREDVTGEPFWETPWWTAETRDDVRQWVALAAAGEYVSYETTHPNPRGDPITVEGFFRPVMDGSGRVTAIVVSARDVTARREREERLQRQYERLDEFASFVSHDFQSPISAARGRLELALETDDDAHVERAIDAVERIDELRTDLVETLRSGEIVSEPTILTVDDVFETVWETVDPPVEASLTVDSAIEIAADREALQRLLENLVRNSVEHGGGDVDVRIGDVDGGFYYEDSGPGIDPELRSRVFEPGF</sequence>
<dbReference type="InterPro" id="IPR003661">
    <property type="entry name" value="HisK_dim/P_dom"/>
</dbReference>
<evidence type="ECO:0000256" key="3">
    <source>
        <dbReference type="ARBA" id="ARBA00022553"/>
    </source>
</evidence>
<dbReference type="InterPro" id="IPR003594">
    <property type="entry name" value="HATPase_dom"/>
</dbReference>
<dbReference type="PROSITE" id="PS50109">
    <property type="entry name" value="HIS_KIN"/>
    <property type="match status" value="1"/>
</dbReference>
<dbReference type="InterPro" id="IPR036890">
    <property type="entry name" value="HATPase_C_sf"/>
</dbReference>
<dbReference type="InterPro" id="IPR005467">
    <property type="entry name" value="His_kinase_dom"/>
</dbReference>
<keyword evidence="3 6" id="KW-0597">Phosphoprotein</keyword>
<dbReference type="SUPFAM" id="SSF52172">
    <property type="entry name" value="CheY-like"/>
    <property type="match status" value="1"/>
</dbReference>
<evidence type="ECO:0000259" key="9">
    <source>
        <dbReference type="PROSITE" id="PS50112"/>
    </source>
</evidence>
<evidence type="ECO:0000256" key="2">
    <source>
        <dbReference type="ARBA" id="ARBA00012438"/>
    </source>
</evidence>
<dbReference type="CDD" id="cd00156">
    <property type="entry name" value="REC"/>
    <property type="match status" value="1"/>
</dbReference>